<dbReference type="GO" id="GO:0030288">
    <property type="term" value="C:outer membrane-bounded periplasmic space"/>
    <property type="evidence" value="ECO:0007669"/>
    <property type="project" value="TreeGrafter"/>
</dbReference>
<evidence type="ECO:0000256" key="2">
    <source>
        <dbReference type="ARBA" id="ARBA00008814"/>
    </source>
</evidence>
<feature type="chain" id="PRO_5033004859" evidence="5">
    <location>
        <begin position="29"/>
        <end position="330"/>
    </location>
</feature>
<accession>A0A840F314</accession>
<evidence type="ECO:0000256" key="5">
    <source>
        <dbReference type="SAM" id="SignalP"/>
    </source>
</evidence>
<comment type="similarity">
    <text evidence="2">Belongs to the bacterial solute-binding protein 8 family.</text>
</comment>
<evidence type="ECO:0000313" key="8">
    <source>
        <dbReference type="Proteomes" id="UP000551501"/>
    </source>
</evidence>
<dbReference type="GO" id="GO:1901678">
    <property type="term" value="P:iron coordination entity transport"/>
    <property type="evidence" value="ECO:0007669"/>
    <property type="project" value="UniProtKB-ARBA"/>
</dbReference>
<dbReference type="InterPro" id="IPR051313">
    <property type="entry name" value="Bact_iron-sidero_bind"/>
</dbReference>
<evidence type="ECO:0000313" key="7">
    <source>
        <dbReference type="EMBL" id="MBB4137024.1"/>
    </source>
</evidence>
<dbReference type="EMBL" id="JACIFP010000001">
    <property type="protein sequence ID" value="MBB4137024.1"/>
    <property type="molecule type" value="Genomic_DNA"/>
</dbReference>
<keyword evidence="3" id="KW-0813">Transport</keyword>
<comment type="subcellular location">
    <subcellularLocation>
        <location evidence="1">Cell envelope</location>
    </subcellularLocation>
</comment>
<dbReference type="Pfam" id="PF01497">
    <property type="entry name" value="Peripla_BP_2"/>
    <property type="match status" value="1"/>
</dbReference>
<protein>
    <submittedName>
        <fullName evidence="7">Iron complex transport system substrate-binding protein</fullName>
    </submittedName>
</protein>
<proteinExistence type="inferred from homology"/>
<dbReference type="PANTHER" id="PTHR30532:SF24">
    <property type="entry name" value="FERRIC ENTEROBACTIN-BINDING PERIPLASMIC PROTEIN FEPB"/>
    <property type="match status" value="1"/>
</dbReference>
<dbReference type="InterPro" id="IPR002491">
    <property type="entry name" value="ABC_transptr_periplasmic_BD"/>
</dbReference>
<dbReference type="PROSITE" id="PS51257">
    <property type="entry name" value="PROKAR_LIPOPROTEIN"/>
    <property type="match status" value="1"/>
</dbReference>
<feature type="signal peptide" evidence="5">
    <location>
        <begin position="1"/>
        <end position="28"/>
    </location>
</feature>
<gene>
    <name evidence="7" type="ORF">BKA16_003576</name>
</gene>
<evidence type="ECO:0000259" key="6">
    <source>
        <dbReference type="PROSITE" id="PS50983"/>
    </source>
</evidence>
<evidence type="ECO:0000256" key="4">
    <source>
        <dbReference type="ARBA" id="ARBA00022729"/>
    </source>
</evidence>
<comment type="caution">
    <text evidence="7">The sequence shown here is derived from an EMBL/GenBank/DDBJ whole genome shotgun (WGS) entry which is preliminary data.</text>
</comment>
<dbReference type="PROSITE" id="PS50983">
    <property type="entry name" value="FE_B12_PBP"/>
    <property type="match status" value="1"/>
</dbReference>
<dbReference type="PANTHER" id="PTHR30532">
    <property type="entry name" value="IRON III DICITRATE-BINDING PERIPLASMIC PROTEIN"/>
    <property type="match status" value="1"/>
</dbReference>
<evidence type="ECO:0000256" key="1">
    <source>
        <dbReference type="ARBA" id="ARBA00004196"/>
    </source>
</evidence>
<organism evidence="7 8">
    <name type="scientific">Gordonia humi</name>
    <dbReference type="NCBI Taxonomy" id="686429"/>
    <lineage>
        <taxon>Bacteria</taxon>
        <taxon>Bacillati</taxon>
        <taxon>Actinomycetota</taxon>
        <taxon>Actinomycetes</taxon>
        <taxon>Mycobacteriales</taxon>
        <taxon>Gordoniaceae</taxon>
        <taxon>Gordonia</taxon>
    </lineage>
</organism>
<keyword evidence="8" id="KW-1185">Reference proteome</keyword>
<evidence type="ECO:0000256" key="3">
    <source>
        <dbReference type="ARBA" id="ARBA00022448"/>
    </source>
</evidence>
<dbReference type="Gene3D" id="3.40.50.1980">
    <property type="entry name" value="Nitrogenase molybdenum iron protein domain"/>
    <property type="match status" value="2"/>
</dbReference>
<dbReference type="RefSeq" id="WP_183371930.1">
    <property type="nucleotide sequence ID" value="NZ_BAABHL010000126.1"/>
</dbReference>
<dbReference type="SUPFAM" id="SSF53807">
    <property type="entry name" value="Helical backbone' metal receptor"/>
    <property type="match status" value="1"/>
</dbReference>
<keyword evidence="4 5" id="KW-0732">Signal</keyword>
<sequence length="330" mass="36204">MRHLRASGAAVIALLAALVLVLSGCSSSDDTASDGDTRVVPTIKGDVEIPANPERIVVLNYALAGYLYDLDVPVVATTTESTDQKGEFAPQWADAATEQGTVFLPWSADGFDMEAILEQEPDLIVAGGLGFPFKHATTAYDELSRIAPTVIVSDDLTEWQSQYEFIADKVFGEPQVYRDALASYDKRITEVKNNITVPAGESVFLSMLADGRAYVLIEDRGLPKEFAKVGFRPAPLFASGKYEPYTKDGDSFELSTEQVGQVLTQPTLFAAGFNADVTSIAQMRKQPIWAALPSFQKNQAYDLPYWTQRSDFDEAMDTLDIIEKQFGKKQ</sequence>
<dbReference type="AlphaFoldDB" id="A0A840F314"/>
<feature type="domain" description="Fe/B12 periplasmic-binding" evidence="6">
    <location>
        <begin position="55"/>
        <end position="330"/>
    </location>
</feature>
<reference evidence="7 8" key="1">
    <citation type="submission" date="2020-08" db="EMBL/GenBank/DDBJ databases">
        <title>Sequencing the genomes of 1000 actinobacteria strains.</title>
        <authorList>
            <person name="Klenk H.-P."/>
        </authorList>
    </citation>
    <scope>NUCLEOTIDE SEQUENCE [LARGE SCALE GENOMIC DNA]</scope>
    <source>
        <strain evidence="7 8">DSM 45298</strain>
    </source>
</reference>
<name>A0A840F314_9ACTN</name>
<dbReference type="Proteomes" id="UP000551501">
    <property type="component" value="Unassembled WGS sequence"/>
</dbReference>